<accession>A0A1Q9GA55</accession>
<keyword evidence="3" id="KW-1185">Reference proteome</keyword>
<feature type="region of interest" description="Disordered" evidence="1">
    <location>
        <begin position="1"/>
        <end position="20"/>
    </location>
</feature>
<dbReference type="OrthoDB" id="5829657at2"/>
<dbReference type="STRING" id="1903952.BIT28_03385"/>
<dbReference type="AlphaFoldDB" id="A0A1Q9GA55"/>
<name>A0A1Q9GA55_9GAMM</name>
<evidence type="ECO:0000256" key="1">
    <source>
        <dbReference type="SAM" id="MobiDB-lite"/>
    </source>
</evidence>
<evidence type="ECO:0000313" key="3">
    <source>
        <dbReference type="Proteomes" id="UP000186905"/>
    </source>
</evidence>
<comment type="caution">
    <text evidence="2">The sequence shown here is derived from an EMBL/GenBank/DDBJ whole genome shotgun (WGS) entry which is preliminary data.</text>
</comment>
<reference evidence="2 3" key="1">
    <citation type="submission" date="2016-09" db="EMBL/GenBank/DDBJ databases">
        <title>Photobacterium proteolyticum sp. nov. a protease producing bacterium isolated from ocean sediments of Laizhou Bay.</title>
        <authorList>
            <person name="Li Y."/>
        </authorList>
    </citation>
    <scope>NUCLEOTIDE SEQUENCE [LARGE SCALE GENOMIC DNA]</scope>
    <source>
        <strain evidence="2 3">13-12</strain>
    </source>
</reference>
<proteinExistence type="predicted"/>
<evidence type="ECO:0000313" key="2">
    <source>
        <dbReference type="EMBL" id="OLQ71222.1"/>
    </source>
</evidence>
<sequence length="82" mass="9014">MENQQDTVTSPIHRPCPDMPGTANFNAELTKRSAKIVHSLREKFGLTTGCSTAGGKDFRFSRTYQVQARRAQMALMAKGGVL</sequence>
<gene>
    <name evidence="2" type="ORF">BIT28_03385</name>
</gene>
<feature type="compositionally biased region" description="Polar residues" evidence="1">
    <location>
        <begin position="1"/>
        <end position="10"/>
    </location>
</feature>
<protein>
    <submittedName>
        <fullName evidence="2">Uncharacterized protein</fullName>
    </submittedName>
</protein>
<organism evidence="2 3">
    <name type="scientific">Photobacterium proteolyticum</name>
    <dbReference type="NCBI Taxonomy" id="1903952"/>
    <lineage>
        <taxon>Bacteria</taxon>
        <taxon>Pseudomonadati</taxon>
        <taxon>Pseudomonadota</taxon>
        <taxon>Gammaproteobacteria</taxon>
        <taxon>Vibrionales</taxon>
        <taxon>Vibrionaceae</taxon>
        <taxon>Photobacterium</taxon>
    </lineage>
</organism>
<dbReference type="EMBL" id="MJIL01000095">
    <property type="protein sequence ID" value="OLQ71222.1"/>
    <property type="molecule type" value="Genomic_DNA"/>
</dbReference>
<dbReference type="RefSeq" id="WP_075767500.1">
    <property type="nucleotide sequence ID" value="NZ_MJIL01000095.1"/>
</dbReference>
<dbReference type="Proteomes" id="UP000186905">
    <property type="component" value="Unassembled WGS sequence"/>
</dbReference>